<dbReference type="EMBL" id="JAQNDK010000001">
    <property type="protein sequence ID" value="MDC0677845.1"/>
    <property type="molecule type" value="Genomic_DNA"/>
</dbReference>
<dbReference type="SUPFAM" id="SSF50998">
    <property type="entry name" value="Quinoprotein alcohol dehydrogenase-like"/>
    <property type="match status" value="1"/>
</dbReference>
<dbReference type="PANTHER" id="PTHR35580:SF1">
    <property type="entry name" value="PHYTASE-LIKE DOMAIN-CONTAINING PROTEIN"/>
    <property type="match status" value="1"/>
</dbReference>
<evidence type="ECO:0000313" key="2">
    <source>
        <dbReference type="Proteomes" id="UP001217485"/>
    </source>
</evidence>
<sequence length="436" mass="44322">MCDGHGACVEPGAPLWSVSFPGEASFESINADRASNVLLTGQLSGTADLGGGPLTSAGQRDVLIAKLDPDGELVWARRYGGPGDEFGSKIAALADGGRVNAGGYVDSLDVGAGPIPSAGLSDIYVMRTDPAGNPAWVRHFGDPAYQDVYGLAVDGENNVVVLGSFEGTVDFGAGPVSSAGAQDIFLFKLDPAGNTLWSKGVGSDSSDGSVALTTDPIGNVIFGGSVGTGADLGDGPHPGPRLFVAKLDPAGNHLWSRAFGDTSGFIQDVEADPAGNVVVAGQTGIPIDLGAGPIINEGYQAAFLAKLDAAGNTLWSRGFSAPESLVVITSIDVDSQANVVASGVLVADVSATLDFDGIPFPSGHNPSSYSARTFLVKLGADGHVLWVEGFDTERPFGIVVDPRDRVLATGTFTGTLDLGSGPLTGNEDTFVAAFGP</sequence>
<dbReference type="InterPro" id="IPR011047">
    <property type="entry name" value="Quinoprotein_ADH-like_sf"/>
</dbReference>
<keyword evidence="2" id="KW-1185">Reference proteome</keyword>
<proteinExistence type="predicted"/>
<gene>
    <name evidence="1" type="ORF">POL72_08895</name>
</gene>
<reference evidence="1 2" key="1">
    <citation type="submission" date="2023-01" db="EMBL/GenBank/DDBJ databases">
        <title>Minimal conservation of predation-associated metabolite biosynthetic gene clusters underscores biosynthetic potential of Myxococcota including descriptions for ten novel species: Archangium lansinium sp. nov., Myxococcus landrumus sp. nov., Nannocystis bai.</title>
        <authorList>
            <person name="Ahearne A."/>
            <person name="Stevens C."/>
            <person name="Dowd S."/>
        </authorList>
    </citation>
    <scope>NUCLEOTIDE SEQUENCE [LARGE SCALE GENOMIC DNA]</scope>
    <source>
        <strain evidence="1 2">WIWO2</strain>
    </source>
</reference>
<dbReference type="PANTHER" id="PTHR35580">
    <property type="entry name" value="CELL SURFACE GLYCOPROTEIN (S-LAYER PROTEIN)-LIKE PROTEIN"/>
    <property type="match status" value="1"/>
</dbReference>
<protein>
    <recommendedName>
        <fullName evidence="3">Cell surface protein</fullName>
    </recommendedName>
</protein>
<organism evidence="1 2">
    <name type="scientific">Sorangium atrum</name>
    <dbReference type="NCBI Taxonomy" id="2995308"/>
    <lineage>
        <taxon>Bacteria</taxon>
        <taxon>Pseudomonadati</taxon>
        <taxon>Myxococcota</taxon>
        <taxon>Polyangia</taxon>
        <taxon>Polyangiales</taxon>
        <taxon>Polyangiaceae</taxon>
        <taxon>Sorangium</taxon>
    </lineage>
</organism>
<name>A0ABT5BW79_9BACT</name>
<dbReference type="RefSeq" id="WP_272094595.1">
    <property type="nucleotide sequence ID" value="NZ_JAQNDK010000001.1"/>
</dbReference>
<comment type="caution">
    <text evidence="1">The sequence shown here is derived from an EMBL/GenBank/DDBJ whole genome shotgun (WGS) entry which is preliminary data.</text>
</comment>
<dbReference type="InterPro" id="IPR052918">
    <property type="entry name" value="Motility_Chemotaxis_Reg"/>
</dbReference>
<dbReference type="Proteomes" id="UP001217485">
    <property type="component" value="Unassembled WGS sequence"/>
</dbReference>
<evidence type="ECO:0008006" key="3">
    <source>
        <dbReference type="Google" id="ProtNLM"/>
    </source>
</evidence>
<evidence type="ECO:0000313" key="1">
    <source>
        <dbReference type="EMBL" id="MDC0677845.1"/>
    </source>
</evidence>
<accession>A0ABT5BW79</accession>